<protein>
    <submittedName>
        <fullName evidence="1">Uncharacterized protein</fullName>
    </submittedName>
</protein>
<comment type="caution">
    <text evidence="1">The sequence shown here is derived from an EMBL/GenBank/DDBJ whole genome shotgun (WGS) entry which is preliminary data.</text>
</comment>
<evidence type="ECO:0000313" key="2">
    <source>
        <dbReference type="Proteomes" id="UP001168216"/>
    </source>
</evidence>
<reference evidence="1" key="1">
    <citation type="submission" date="2023-08" db="EMBL/GenBank/DDBJ databases">
        <title>WGS of Aeromonas isolates.</title>
        <authorList>
            <person name="Lee H."/>
        </authorList>
    </citation>
    <scope>NUCLEOTIDE SEQUENCE</scope>
    <source>
        <strain evidence="1">SL22</strain>
    </source>
</reference>
<sequence length="273" mass="31154">MSSGKDVVENITIDGNTLEFVTRKGKTYLKKEMELTDSKKNDPEHVKLPDVIVVTRKDGLILFVLRAPSEGLKFVTAQTLYDKYQYQWFEPLADNYRELIYLNTKEYTKDAYKNFTWKQIDEFASVDRMSLSFAKGMPGDWKVSTQGGAGYLLVMIDGMPYWTDAVGQIPFAVDTYRTYRSIAEVVDTGIKWGPGTPTGRVTGDFDYSNTYDNYFVLRGALYAEQKYKYVTVKNESGTYPAARLIERVMAVNPNKLADKITPAEAKKYASWKK</sequence>
<gene>
    <name evidence="1" type="ORF">OB959_20205</name>
</gene>
<name>A0AAW7I403_9GAMM</name>
<evidence type="ECO:0000313" key="1">
    <source>
        <dbReference type="EMBL" id="MDM5142090.1"/>
    </source>
</evidence>
<dbReference type="Proteomes" id="UP001168216">
    <property type="component" value="Unassembled WGS sequence"/>
</dbReference>
<accession>A0AAW7I403</accession>
<organism evidence="1 2">
    <name type="scientific">Aeromonas bestiarum</name>
    <dbReference type="NCBI Taxonomy" id="105751"/>
    <lineage>
        <taxon>Bacteria</taxon>
        <taxon>Pseudomonadati</taxon>
        <taxon>Pseudomonadota</taxon>
        <taxon>Gammaproteobacteria</taxon>
        <taxon>Aeromonadales</taxon>
        <taxon>Aeromonadaceae</taxon>
        <taxon>Aeromonas</taxon>
    </lineage>
</organism>
<dbReference type="AlphaFoldDB" id="A0AAW7I403"/>
<proteinExistence type="predicted"/>
<dbReference type="RefSeq" id="WP_290022848.1">
    <property type="nucleotide sequence ID" value="NZ_JAOPLV010000013.1"/>
</dbReference>
<dbReference type="EMBL" id="JAOPLV010000013">
    <property type="protein sequence ID" value="MDM5142090.1"/>
    <property type="molecule type" value="Genomic_DNA"/>
</dbReference>